<organism evidence="2 3">
    <name type="scientific">Saccharothrix syringae</name>
    <name type="common">Nocardiopsis syringae</name>
    <dbReference type="NCBI Taxonomy" id="103733"/>
    <lineage>
        <taxon>Bacteria</taxon>
        <taxon>Bacillati</taxon>
        <taxon>Actinomycetota</taxon>
        <taxon>Actinomycetes</taxon>
        <taxon>Pseudonocardiales</taxon>
        <taxon>Pseudonocardiaceae</taxon>
        <taxon>Saccharothrix</taxon>
    </lineage>
</organism>
<evidence type="ECO:0000259" key="1">
    <source>
        <dbReference type="PROSITE" id="PS50943"/>
    </source>
</evidence>
<feature type="domain" description="HTH cro/C1-type" evidence="1">
    <location>
        <begin position="38"/>
        <end position="85"/>
    </location>
</feature>
<dbReference type="InterPro" id="IPR041413">
    <property type="entry name" value="MLTR_LBD"/>
</dbReference>
<dbReference type="InterPro" id="IPR010982">
    <property type="entry name" value="Lambda_DNA-bd_dom_sf"/>
</dbReference>
<dbReference type="Gene3D" id="1.10.260.40">
    <property type="entry name" value="lambda repressor-like DNA-binding domains"/>
    <property type="match status" value="1"/>
</dbReference>
<dbReference type="EMBL" id="CP034550">
    <property type="protein sequence ID" value="QFZ20970.1"/>
    <property type="molecule type" value="Genomic_DNA"/>
</dbReference>
<accession>A0A5Q0H558</accession>
<dbReference type="Proteomes" id="UP000325787">
    <property type="component" value="Chromosome"/>
</dbReference>
<dbReference type="AlphaFoldDB" id="A0A5Q0H558"/>
<dbReference type="CDD" id="cd00093">
    <property type="entry name" value="HTH_XRE"/>
    <property type="match status" value="1"/>
</dbReference>
<dbReference type="OrthoDB" id="4790304at2"/>
<name>A0A5Q0H558_SACSY</name>
<dbReference type="KEGG" id="ssyi:EKG83_29475"/>
<dbReference type="Pfam" id="PF17765">
    <property type="entry name" value="MLTR_LBD"/>
    <property type="match status" value="1"/>
</dbReference>
<evidence type="ECO:0000313" key="3">
    <source>
        <dbReference type="Proteomes" id="UP000325787"/>
    </source>
</evidence>
<dbReference type="PANTHER" id="PTHR35010">
    <property type="entry name" value="BLL4672 PROTEIN-RELATED"/>
    <property type="match status" value="1"/>
</dbReference>
<dbReference type="Pfam" id="PF13560">
    <property type="entry name" value="HTH_31"/>
    <property type="match status" value="1"/>
</dbReference>
<keyword evidence="3" id="KW-1185">Reference proteome</keyword>
<dbReference type="InterPro" id="IPR001387">
    <property type="entry name" value="Cro/C1-type_HTH"/>
</dbReference>
<dbReference type="GO" id="GO:0003677">
    <property type="term" value="F:DNA binding"/>
    <property type="evidence" value="ECO:0007669"/>
    <property type="project" value="InterPro"/>
</dbReference>
<protein>
    <submittedName>
        <fullName evidence="2">XRE family transcriptional regulator</fullName>
    </submittedName>
</protein>
<sequence length="272" mass="31134">MGTRRNRQELAQFLRRCRERTSPADLGLPTGSRRRTPGLRREEIAVLAGLSPTWYTYLEQGRDIRPSTEVLASLARVLRLSGDERTYLYLLATGSPPSDEKPRSDTSDDAVVRSVVAAMCDNDLPVYGADVHGDVVAWNVAATKWYTDFGALPEPRRNMLLWMLTAPEARERFVNWEDETRDVVGRFRRAAAARAWDARFEELIALMHEASPEFREWWSSHYVTRQRTRLREVRVDGQLRVTQLAVLNLADCTRSVVVHLPADDPRPDAFLR</sequence>
<dbReference type="RefSeq" id="WP_033430167.1">
    <property type="nucleotide sequence ID" value="NZ_CP034550.1"/>
</dbReference>
<dbReference type="SMART" id="SM00530">
    <property type="entry name" value="HTH_XRE"/>
    <property type="match status" value="1"/>
</dbReference>
<gene>
    <name evidence="2" type="ORF">EKG83_29475</name>
</gene>
<proteinExistence type="predicted"/>
<dbReference type="PROSITE" id="PS50943">
    <property type="entry name" value="HTH_CROC1"/>
    <property type="match status" value="1"/>
</dbReference>
<evidence type="ECO:0000313" key="2">
    <source>
        <dbReference type="EMBL" id="QFZ20970.1"/>
    </source>
</evidence>
<reference evidence="3" key="1">
    <citation type="journal article" date="2021" name="Curr. Microbiol.">
        <title>Complete genome of nocamycin-producing strain Saccharothrix syringae NRRL B-16468 reveals the biosynthetic potential for secondary metabolites.</title>
        <authorList>
            <person name="Mo X."/>
            <person name="Yang S."/>
        </authorList>
    </citation>
    <scope>NUCLEOTIDE SEQUENCE [LARGE SCALE GENOMIC DNA]</scope>
    <source>
        <strain evidence="3">ATCC 51364 / DSM 43886 / JCM 6844 / KCTC 9398 / NBRC 14523 / NRRL B-16468 / INA 2240</strain>
    </source>
</reference>
<dbReference type="Gene3D" id="3.30.450.180">
    <property type="match status" value="1"/>
</dbReference>
<dbReference type="SUPFAM" id="SSF47413">
    <property type="entry name" value="lambda repressor-like DNA-binding domains"/>
    <property type="match status" value="1"/>
</dbReference>